<gene>
    <name evidence="2" type="ORF">GCM10010993_22470</name>
</gene>
<dbReference type="EMBL" id="BMFD01000007">
    <property type="protein sequence ID" value="GGC43446.1"/>
    <property type="molecule type" value="Genomic_DNA"/>
</dbReference>
<proteinExistence type="predicted"/>
<organism evidence="2 3">
    <name type="scientific">Belliella aquatica</name>
    <dbReference type="NCBI Taxonomy" id="1323734"/>
    <lineage>
        <taxon>Bacteria</taxon>
        <taxon>Pseudomonadati</taxon>
        <taxon>Bacteroidota</taxon>
        <taxon>Cytophagia</taxon>
        <taxon>Cytophagales</taxon>
        <taxon>Cyclobacteriaceae</taxon>
        <taxon>Belliella</taxon>
    </lineage>
</organism>
<evidence type="ECO:0000313" key="2">
    <source>
        <dbReference type="EMBL" id="GGC43446.1"/>
    </source>
</evidence>
<evidence type="ECO:0000256" key="1">
    <source>
        <dbReference type="SAM" id="MobiDB-lite"/>
    </source>
</evidence>
<protein>
    <submittedName>
        <fullName evidence="2">Uncharacterized protein</fullName>
    </submittedName>
</protein>
<name>A0ABQ1MN05_9BACT</name>
<evidence type="ECO:0000313" key="3">
    <source>
        <dbReference type="Proteomes" id="UP000635885"/>
    </source>
</evidence>
<reference evidence="3" key="1">
    <citation type="journal article" date="2019" name="Int. J. Syst. Evol. Microbiol.">
        <title>The Global Catalogue of Microorganisms (GCM) 10K type strain sequencing project: providing services to taxonomists for standard genome sequencing and annotation.</title>
        <authorList>
            <consortium name="The Broad Institute Genomics Platform"/>
            <consortium name="The Broad Institute Genome Sequencing Center for Infectious Disease"/>
            <person name="Wu L."/>
            <person name="Ma J."/>
        </authorList>
    </citation>
    <scope>NUCLEOTIDE SEQUENCE [LARGE SCALE GENOMIC DNA]</scope>
    <source>
        <strain evidence="3">CGMCC 1.12479</strain>
    </source>
</reference>
<comment type="caution">
    <text evidence="2">The sequence shown here is derived from an EMBL/GenBank/DDBJ whole genome shotgun (WGS) entry which is preliminary data.</text>
</comment>
<keyword evidence="3" id="KW-1185">Reference proteome</keyword>
<sequence length="67" mass="7773">MEIERTNKEILIRVSSDTDLIGLQRILDYVKYREIASKSKASQDQIDKASAESKSSWWNSNKSRLIK</sequence>
<dbReference type="RefSeq" id="WP_188442902.1">
    <property type="nucleotide sequence ID" value="NZ_BMFD01000007.1"/>
</dbReference>
<feature type="compositionally biased region" description="Low complexity" evidence="1">
    <location>
        <begin position="53"/>
        <end position="67"/>
    </location>
</feature>
<feature type="region of interest" description="Disordered" evidence="1">
    <location>
        <begin position="39"/>
        <end position="67"/>
    </location>
</feature>
<accession>A0ABQ1MN05</accession>
<dbReference type="Proteomes" id="UP000635885">
    <property type="component" value="Unassembled WGS sequence"/>
</dbReference>